<organism evidence="2 3">
    <name type="scientific">Perilla frutescens var. hirtella</name>
    <name type="common">Perilla citriodora</name>
    <name type="synonym">Perilla setoyensis</name>
    <dbReference type="NCBI Taxonomy" id="608512"/>
    <lineage>
        <taxon>Eukaryota</taxon>
        <taxon>Viridiplantae</taxon>
        <taxon>Streptophyta</taxon>
        <taxon>Embryophyta</taxon>
        <taxon>Tracheophyta</taxon>
        <taxon>Spermatophyta</taxon>
        <taxon>Magnoliopsida</taxon>
        <taxon>eudicotyledons</taxon>
        <taxon>Gunneridae</taxon>
        <taxon>Pentapetalae</taxon>
        <taxon>asterids</taxon>
        <taxon>lamiids</taxon>
        <taxon>Lamiales</taxon>
        <taxon>Lamiaceae</taxon>
        <taxon>Nepetoideae</taxon>
        <taxon>Elsholtzieae</taxon>
        <taxon>Perilla</taxon>
    </lineage>
</organism>
<keyword evidence="3" id="KW-1185">Reference proteome</keyword>
<dbReference type="AlphaFoldDB" id="A0AAD4NWT6"/>
<proteinExistence type="predicted"/>
<dbReference type="Gene3D" id="2.40.50.40">
    <property type="match status" value="1"/>
</dbReference>
<feature type="domain" description="SAWADEE" evidence="1">
    <location>
        <begin position="118"/>
        <end position="245"/>
    </location>
</feature>
<dbReference type="PANTHER" id="PTHR33827:SF2">
    <property type="entry name" value="PROTEIN SAWADEE HOMEODOMAIN HOMOLOG 1"/>
    <property type="match status" value="1"/>
</dbReference>
<evidence type="ECO:0000313" key="3">
    <source>
        <dbReference type="Proteomes" id="UP001190926"/>
    </source>
</evidence>
<protein>
    <recommendedName>
        <fullName evidence="1">SAWADEE domain-containing protein</fullName>
    </recommendedName>
</protein>
<name>A0AAD4NWT6_PERFH</name>
<comment type="caution">
    <text evidence="2">The sequence shown here is derived from an EMBL/GenBank/DDBJ whole genome shotgun (WGS) entry which is preliminary data.</text>
</comment>
<dbReference type="Gene3D" id="2.30.30.140">
    <property type="match status" value="1"/>
</dbReference>
<dbReference type="GO" id="GO:0003682">
    <property type="term" value="F:chromatin binding"/>
    <property type="evidence" value="ECO:0007669"/>
    <property type="project" value="InterPro"/>
</dbReference>
<gene>
    <name evidence="2" type="ORF">C2S53_013983</name>
</gene>
<sequence>MDDEFKAMRAEDDSPEFTLAEMIQMENLFKEMREKAIGEEFCQELSIKFNGSIHRSEKSPIKWEQVQSWFRDKQTTSAAVVVPFKPQKKSAGSKTAIIKKRTKVPTISSSEAATQLQTLVFEARSAKDFAWFDVSSFLSYRVLSSGELLVRVRFAGFSKDEDEWVSVNKAVRERSVPLEQSECARVSVGDLVLCFRETEDHALYCDAHIMEIERKAHDSTSCTCIFGVRYDHDSAEGKVTAEKLCYRPTKSASKDSEDRKLLPLQPNGMQNMLQLL</sequence>
<dbReference type="PANTHER" id="PTHR33827">
    <property type="entry name" value="PROTEIN SAWADEE HOMEODOMAIN HOMOLOG 2"/>
    <property type="match status" value="1"/>
</dbReference>
<dbReference type="InterPro" id="IPR032001">
    <property type="entry name" value="SAWADEE_dom"/>
</dbReference>
<evidence type="ECO:0000313" key="2">
    <source>
        <dbReference type="EMBL" id="KAH6755347.1"/>
    </source>
</evidence>
<dbReference type="EMBL" id="SDAM02029611">
    <property type="protein sequence ID" value="KAH6755347.1"/>
    <property type="molecule type" value="Genomic_DNA"/>
</dbReference>
<dbReference type="Proteomes" id="UP001190926">
    <property type="component" value="Unassembled WGS sequence"/>
</dbReference>
<dbReference type="InterPro" id="IPR039276">
    <property type="entry name" value="SHH1/2"/>
</dbReference>
<accession>A0AAD4NWT6</accession>
<reference evidence="2 3" key="1">
    <citation type="journal article" date="2021" name="Nat. Commun.">
        <title>Incipient diploidization of the medicinal plant Perilla within 10,000 years.</title>
        <authorList>
            <person name="Zhang Y."/>
            <person name="Shen Q."/>
            <person name="Leng L."/>
            <person name="Zhang D."/>
            <person name="Chen S."/>
            <person name="Shi Y."/>
            <person name="Ning Z."/>
            <person name="Chen S."/>
        </authorList>
    </citation>
    <scope>NUCLEOTIDE SEQUENCE [LARGE SCALE GENOMIC DNA]</scope>
    <source>
        <strain evidence="3">cv. PC099</strain>
    </source>
</reference>
<evidence type="ECO:0000259" key="1">
    <source>
        <dbReference type="Pfam" id="PF16719"/>
    </source>
</evidence>
<dbReference type="Pfam" id="PF16719">
    <property type="entry name" value="SAWADEE"/>
    <property type="match status" value="1"/>
</dbReference>